<comment type="similarity">
    <text evidence="10">Belongs to the insect chemoreceptor superfamily. Heteromeric odorant receptor channel (TC 1.A.69) family.</text>
</comment>
<dbReference type="GO" id="GO:0007165">
    <property type="term" value="P:signal transduction"/>
    <property type="evidence" value="ECO:0007669"/>
    <property type="project" value="UniProtKB-KW"/>
</dbReference>
<keyword evidence="9 10" id="KW-0807">Transducer</keyword>
<evidence type="ECO:0000256" key="4">
    <source>
        <dbReference type="ARBA" id="ARBA00022692"/>
    </source>
</evidence>
<dbReference type="Pfam" id="PF02949">
    <property type="entry name" value="7tm_6"/>
    <property type="match status" value="1"/>
</dbReference>
<evidence type="ECO:0000256" key="8">
    <source>
        <dbReference type="ARBA" id="ARBA00023170"/>
    </source>
</evidence>
<keyword evidence="8 10" id="KW-0675">Receptor</keyword>
<evidence type="ECO:0000256" key="2">
    <source>
        <dbReference type="ARBA" id="ARBA00022475"/>
    </source>
</evidence>
<keyword evidence="11" id="KW-1185">Reference proteome</keyword>
<feature type="transmembrane region" description="Helical" evidence="10">
    <location>
        <begin position="160"/>
        <end position="184"/>
    </location>
</feature>
<feature type="transmembrane region" description="Helical" evidence="10">
    <location>
        <begin position="291"/>
        <end position="315"/>
    </location>
</feature>
<accession>A0AAJ7W788</accession>
<sequence length="425" mass="49388">MDISGAADILTWNKWVFSFLGIWPLDDSNKLFLFHYIYFMIHTCLEYVELFKYLNNLEYVVANLTENLVITLTFLKISAYRINKNELRKMSNDINDDFKEESYKDSEEKALFLEYNAIAQKFMKVGIPITLIAAVLYYLRPLTGHVIVDTSHLGNTSHSYIMPYRITLFFEITNFQMYVFMYAFEILNVPIIAFGFIGTDCLLITLVLHLCGQLAVLSHQVRNLTMNPQNFQNEFRVIVMKHLRLIRISKSLDTAFNQILIQQLVGMSLLLCLAGYNLIAMSDSGQNVHLITFIFYACSVSMLLFAYCLIGEYLINESTKIQDAFYNSTWYNRPPYQLELFLICMVFVQRPLVLTAGKIYSLSLSTFARNYSRRQSGKLVMFIFYALTIIVQLLGYCFIGECLISEVNCRTFVREILIMNYCTFD</sequence>
<evidence type="ECO:0000256" key="3">
    <source>
        <dbReference type="ARBA" id="ARBA00022606"/>
    </source>
</evidence>
<dbReference type="Proteomes" id="UP000694920">
    <property type="component" value="Unplaced"/>
</dbReference>
<dbReference type="GO" id="GO:0004984">
    <property type="term" value="F:olfactory receptor activity"/>
    <property type="evidence" value="ECO:0007669"/>
    <property type="project" value="InterPro"/>
</dbReference>
<keyword evidence="3 10" id="KW-0716">Sensory transduction</keyword>
<reference evidence="12" key="1">
    <citation type="submission" date="2025-08" db="UniProtKB">
        <authorList>
            <consortium name="RefSeq"/>
        </authorList>
    </citation>
    <scope>IDENTIFICATION</scope>
</reference>
<name>A0AAJ7W788_CEPCN</name>
<gene>
    <name evidence="12" type="primary">LOC107274150</name>
</gene>
<dbReference type="GO" id="GO:0005886">
    <property type="term" value="C:plasma membrane"/>
    <property type="evidence" value="ECO:0007669"/>
    <property type="project" value="UniProtKB-SubCell"/>
</dbReference>
<keyword evidence="5 10" id="KW-0552">Olfaction</keyword>
<feature type="transmembrane region" description="Helical" evidence="10">
    <location>
        <begin position="379"/>
        <end position="399"/>
    </location>
</feature>
<evidence type="ECO:0000256" key="9">
    <source>
        <dbReference type="ARBA" id="ARBA00023224"/>
    </source>
</evidence>
<feature type="transmembrane region" description="Helical" evidence="10">
    <location>
        <begin position="191"/>
        <end position="216"/>
    </location>
</feature>
<evidence type="ECO:0000256" key="7">
    <source>
        <dbReference type="ARBA" id="ARBA00023136"/>
    </source>
</evidence>
<evidence type="ECO:0000256" key="5">
    <source>
        <dbReference type="ARBA" id="ARBA00022725"/>
    </source>
</evidence>
<keyword evidence="4 10" id="KW-0812">Transmembrane</keyword>
<protein>
    <recommendedName>
        <fullName evidence="10">Odorant receptor</fullName>
    </recommendedName>
</protein>
<proteinExistence type="inferred from homology"/>
<dbReference type="GeneID" id="107274150"/>
<feature type="transmembrane region" description="Helical" evidence="10">
    <location>
        <begin position="122"/>
        <end position="140"/>
    </location>
</feature>
<dbReference type="InterPro" id="IPR004117">
    <property type="entry name" value="7tm6_olfct_rcpt"/>
</dbReference>
<feature type="transmembrane region" description="Helical" evidence="10">
    <location>
        <begin position="335"/>
        <end position="359"/>
    </location>
</feature>
<dbReference type="AlphaFoldDB" id="A0AAJ7W788"/>
<dbReference type="PANTHER" id="PTHR21137:SF35">
    <property type="entry name" value="ODORANT RECEPTOR 19A-RELATED"/>
    <property type="match status" value="1"/>
</dbReference>
<keyword evidence="2" id="KW-1003">Cell membrane</keyword>
<evidence type="ECO:0000256" key="1">
    <source>
        <dbReference type="ARBA" id="ARBA00004651"/>
    </source>
</evidence>
<evidence type="ECO:0000313" key="11">
    <source>
        <dbReference type="Proteomes" id="UP000694920"/>
    </source>
</evidence>
<feature type="transmembrane region" description="Helical" evidence="10">
    <location>
        <begin position="259"/>
        <end position="279"/>
    </location>
</feature>
<comment type="subcellular location">
    <subcellularLocation>
        <location evidence="1 10">Cell membrane</location>
        <topology evidence="1 10">Multi-pass membrane protein</topology>
    </subcellularLocation>
</comment>
<dbReference type="GO" id="GO:0005549">
    <property type="term" value="F:odorant binding"/>
    <property type="evidence" value="ECO:0007669"/>
    <property type="project" value="InterPro"/>
</dbReference>
<evidence type="ECO:0000256" key="10">
    <source>
        <dbReference type="RuleBase" id="RU351113"/>
    </source>
</evidence>
<dbReference type="PANTHER" id="PTHR21137">
    <property type="entry name" value="ODORANT RECEPTOR"/>
    <property type="match status" value="1"/>
</dbReference>
<organism evidence="11 12">
    <name type="scientific">Cephus cinctus</name>
    <name type="common">Wheat stem sawfly</name>
    <dbReference type="NCBI Taxonomy" id="211228"/>
    <lineage>
        <taxon>Eukaryota</taxon>
        <taxon>Metazoa</taxon>
        <taxon>Ecdysozoa</taxon>
        <taxon>Arthropoda</taxon>
        <taxon>Hexapoda</taxon>
        <taxon>Insecta</taxon>
        <taxon>Pterygota</taxon>
        <taxon>Neoptera</taxon>
        <taxon>Endopterygota</taxon>
        <taxon>Hymenoptera</taxon>
        <taxon>Cephoidea</taxon>
        <taxon>Cephidae</taxon>
        <taxon>Cephus</taxon>
    </lineage>
</organism>
<keyword evidence="7 10" id="KW-0472">Membrane</keyword>
<evidence type="ECO:0000256" key="6">
    <source>
        <dbReference type="ARBA" id="ARBA00022989"/>
    </source>
</evidence>
<dbReference type="RefSeq" id="XP_024947173.1">
    <property type="nucleotide sequence ID" value="XM_025091405.1"/>
</dbReference>
<keyword evidence="6 10" id="KW-1133">Transmembrane helix</keyword>
<evidence type="ECO:0000313" key="12">
    <source>
        <dbReference type="RefSeq" id="XP_024947173.1"/>
    </source>
</evidence>